<evidence type="ECO:0000313" key="1">
    <source>
        <dbReference type="EMBL" id="VAW20874.1"/>
    </source>
</evidence>
<protein>
    <submittedName>
        <fullName evidence="1">Uncharacterized protein</fullName>
    </submittedName>
</protein>
<accession>A0A3B0UKW9</accession>
<feature type="non-terminal residue" evidence="1">
    <location>
        <position position="69"/>
    </location>
</feature>
<gene>
    <name evidence="1" type="ORF">MNBD_ALPHA11-2454</name>
</gene>
<dbReference type="EMBL" id="UOEQ01000307">
    <property type="protein sequence ID" value="VAW20874.1"/>
    <property type="molecule type" value="Genomic_DNA"/>
</dbReference>
<name>A0A3B0UKW9_9ZZZZ</name>
<sequence>MQNNALSFSIFKNPRFFIVGFLALLIGACQPAEPLGGIESEAFSAVRNNDVAKLVQFLEQGVIPDAMNE</sequence>
<reference evidence="1" key="1">
    <citation type="submission" date="2018-06" db="EMBL/GenBank/DDBJ databases">
        <authorList>
            <person name="Zhirakovskaya E."/>
        </authorList>
    </citation>
    <scope>NUCLEOTIDE SEQUENCE</scope>
</reference>
<dbReference type="AlphaFoldDB" id="A0A3B0UKW9"/>
<organism evidence="1">
    <name type="scientific">hydrothermal vent metagenome</name>
    <dbReference type="NCBI Taxonomy" id="652676"/>
    <lineage>
        <taxon>unclassified sequences</taxon>
        <taxon>metagenomes</taxon>
        <taxon>ecological metagenomes</taxon>
    </lineage>
</organism>
<proteinExistence type="predicted"/>